<dbReference type="AlphaFoldDB" id="A0A498SN33"/>
<evidence type="ECO:0000313" key="1">
    <source>
        <dbReference type="EMBL" id="VBB31347.1"/>
    </source>
</evidence>
<evidence type="ECO:0000313" key="2">
    <source>
        <dbReference type="Proteomes" id="UP000276991"/>
    </source>
</evidence>
<reference evidence="1 2" key="1">
    <citation type="submission" date="2018-08" db="EMBL/GenBank/DDBJ databases">
        <authorList>
            <person name="Laetsch R D."/>
            <person name="Stevens L."/>
            <person name="Kumar S."/>
            <person name="Blaxter L. M."/>
        </authorList>
    </citation>
    <scope>NUCLEOTIDE SEQUENCE [LARGE SCALE GENOMIC DNA]</scope>
</reference>
<gene>
    <name evidence="1" type="ORF">NAV_LOCUS6138</name>
</gene>
<organism evidence="1 2">
    <name type="scientific">Acanthocheilonema viteae</name>
    <name type="common">Filarial nematode worm</name>
    <name type="synonym">Dipetalonema viteae</name>
    <dbReference type="NCBI Taxonomy" id="6277"/>
    <lineage>
        <taxon>Eukaryota</taxon>
        <taxon>Metazoa</taxon>
        <taxon>Ecdysozoa</taxon>
        <taxon>Nematoda</taxon>
        <taxon>Chromadorea</taxon>
        <taxon>Rhabditida</taxon>
        <taxon>Spirurina</taxon>
        <taxon>Spiruromorpha</taxon>
        <taxon>Filarioidea</taxon>
        <taxon>Onchocercidae</taxon>
        <taxon>Acanthocheilonema</taxon>
    </lineage>
</organism>
<dbReference type="EMBL" id="UPTC01001198">
    <property type="protein sequence ID" value="VBB31347.1"/>
    <property type="molecule type" value="Genomic_DNA"/>
</dbReference>
<dbReference type="Proteomes" id="UP000276991">
    <property type="component" value="Unassembled WGS sequence"/>
</dbReference>
<keyword evidence="2" id="KW-1185">Reference proteome</keyword>
<sequence>MTIVDGLFIKIHRSEIHMPRVKRNIHVDVLITDIPNVKTCSVLFIVNGETAKTIRIHGLLSCGGASVLGARLKLYDGAGLKDDGTTANHWDEFLFQVKNIDTSELYLTIDHHCDGGILHKQCIRKDKLLFQQIAKQRLIYHIGMLELQNTTVSHPKVFHYIESHNGCKCYNQNLFQNNSTLCINYIKMNQKKES</sequence>
<dbReference type="OrthoDB" id="5827566at2759"/>
<protein>
    <submittedName>
        <fullName evidence="1">Uncharacterized protein</fullName>
    </submittedName>
</protein>
<proteinExistence type="predicted"/>
<name>A0A498SN33_ACAVI</name>
<accession>A0A498SN33</accession>